<keyword evidence="1 4" id="KW-0479">Metal-binding</keyword>
<dbReference type="EnsemblMetazoa" id="ASIC013020-RA">
    <property type="protein sequence ID" value="ASIC013020-PA"/>
    <property type="gene ID" value="ASIC013020"/>
</dbReference>
<proteinExistence type="predicted"/>
<keyword evidence="2" id="KW-0862">Zinc</keyword>
<dbReference type="InterPro" id="IPR013083">
    <property type="entry name" value="Znf_RING/FYVE/PHD"/>
</dbReference>
<dbReference type="OrthoDB" id="2535391at2759"/>
<dbReference type="GO" id="GO:0007129">
    <property type="term" value="P:homologous chromosome pairing at meiosis"/>
    <property type="evidence" value="ECO:0007669"/>
    <property type="project" value="TreeGrafter"/>
</dbReference>
<dbReference type="VEuPathDB" id="VectorBase:ASIC013020"/>
<dbReference type="GO" id="GO:0019789">
    <property type="term" value="F:SUMO transferase activity"/>
    <property type="evidence" value="ECO:0007669"/>
    <property type="project" value="InterPro"/>
</dbReference>
<accession>A0A084W4F6</accession>
<dbReference type="GO" id="GO:0000795">
    <property type="term" value="C:synaptonemal complex"/>
    <property type="evidence" value="ECO:0007669"/>
    <property type="project" value="InterPro"/>
</dbReference>
<evidence type="ECO:0000313" key="9">
    <source>
        <dbReference type="Proteomes" id="UP000030765"/>
    </source>
</evidence>
<dbReference type="GO" id="GO:0007131">
    <property type="term" value="P:reciprocal meiotic recombination"/>
    <property type="evidence" value="ECO:0007669"/>
    <property type="project" value="InterPro"/>
</dbReference>
<dbReference type="GO" id="GO:0016925">
    <property type="term" value="P:protein sumoylation"/>
    <property type="evidence" value="ECO:0007669"/>
    <property type="project" value="TreeGrafter"/>
</dbReference>
<feature type="region of interest" description="Disordered" evidence="5">
    <location>
        <begin position="140"/>
        <end position="187"/>
    </location>
</feature>
<evidence type="ECO:0000313" key="7">
    <source>
        <dbReference type="EMBL" id="KFB45100.1"/>
    </source>
</evidence>
<sequence length="187" mass="21237">MLVFCELCYEQRTSGDTAAAAFHITSCCHIFCETCTKPSGQCPVCRKQCRTTPVNRDLAPTIKEYLVNQTDQMTKAEKIYQFQSSKMDKFIEANQGIFQEYDTLKSKIGKMKQMYEAYKKGIKEEQELINQLEQKRAAVAAGCSEPKQSDNSATESDQLMREDFFSTGIEAQPKARKGDTRQPRKGL</sequence>
<feature type="domain" description="RING-type" evidence="6">
    <location>
        <begin position="5"/>
        <end position="46"/>
    </location>
</feature>
<dbReference type="SMART" id="SM00184">
    <property type="entry name" value="RING"/>
    <property type="match status" value="1"/>
</dbReference>
<dbReference type="EMBL" id="KE525298">
    <property type="protein sequence ID" value="KFB45100.1"/>
    <property type="molecule type" value="Genomic_DNA"/>
</dbReference>
<dbReference type="Pfam" id="PF14634">
    <property type="entry name" value="zf-RING_5"/>
    <property type="match status" value="1"/>
</dbReference>
<dbReference type="Gene3D" id="3.30.40.10">
    <property type="entry name" value="Zinc/RING finger domain, C3HC4 (zinc finger)"/>
    <property type="match status" value="1"/>
</dbReference>
<dbReference type="STRING" id="74873.A0A084W4F6"/>
<feature type="compositionally biased region" description="Basic and acidic residues" evidence="5">
    <location>
        <begin position="176"/>
        <end position="187"/>
    </location>
</feature>
<dbReference type="GO" id="GO:0008270">
    <property type="term" value="F:zinc ion binding"/>
    <property type="evidence" value="ECO:0007669"/>
    <property type="project" value="UniProtKB-KW"/>
</dbReference>
<dbReference type="InterPro" id="IPR042123">
    <property type="entry name" value="Zip3/RNF212-like"/>
</dbReference>
<keyword evidence="3" id="KW-0469">Meiosis</keyword>
<dbReference type="PANTHER" id="PTHR22663:SF17">
    <property type="entry name" value="RING FINGER PROTEIN NARYA-RELATED"/>
    <property type="match status" value="1"/>
</dbReference>
<evidence type="ECO:0000256" key="1">
    <source>
        <dbReference type="ARBA" id="ARBA00022771"/>
    </source>
</evidence>
<keyword evidence="9" id="KW-1185">Reference proteome</keyword>
<evidence type="ECO:0000313" key="8">
    <source>
        <dbReference type="EnsemblMetazoa" id="ASIC013020-PA"/>
    </source>
</evidence>
<evidence type="ECO:0000256" key="2">
    <source>
        <dbReference type="ARBA" id="ARBA00022833"/>
    </source>
</evidence>
<keyword evidence="1 4" id="KW-0863">Zinc-finger</keyword>
<dbReference type="AlphaFoldDB" id="A0A084W4F6"/>
<evidence type="ECO:0000259" key="6">
    <source>
        <dbReference type="PROSITE" id="PS50089"/>
    </source>
</evidence>
<evidence type="ECO:0000256" key="3">
    <source>
        <dbReference type="ARBA" id="ARBA00023254"/>
    </source>
</evidence>
<reference evidence="7 9" key="1">
    <citation type="journal article" date="2014" name="BMC Genomics">
        <title>Genome sequence of Anopheles sinensis provides insight into genetics basis of mosquito competence for malaria parasites.</title>
        <authorList>
            <person name="Zhou D."/>
            <person name="Zhang D."/>
            <person name="Ding G."/>
            <person name="Shi L."/>
            <person name="Hou Q."/>
            <person name="Ye Y."/>
            <person name="Xu Y."/>
            <person name="Zhou H."/>
            <person name="Xiong C."/>
            <person name="Li S."/>
            <person name="Yu J."/>
            <person name="Hong S."/>
            <person name="Yu X."/>
            <person name="Zou P."/>
            <person name="Chen C."/>
            <person name="Chang X."/>
            <person name="Wang W."/>
            <person name="Lv Y."/>
            <person name="Sun Y."/>
            <person name="Ma L."/>
            <person name="Shen B."/>
            <person name="Zhu C."/>
        </authorList>
    </citation>
    <scope>NUCLEOTIDE SEQUENCE [LARGE SCALE GENOMIC DNA]</scope>
</reference>
<evidence type="ECO:0000256" key="4">
    <source>
        <dbReference type="PROSITE-ProRule" id="PRU00175"/>
    </source>
</evidence>
<dbReference type="PROSITE" id="PS50089">
    <property type="entry name" value="ZF_RING_2"/>
    <property type="match status" value="1"/>
</dbReference>
<gene>
    <name evidence="7" type="ORF">ZHAS_00013020</name>
</gene>
<evidence type="ECO:0000256" key="5">
    <source>
        <dbReference type="SAM" id="MobiDB-lite"/>
    </source>
</evidence>
<dbReference type="Proteomes" id="UP000030765">
    <property type="component" value="Unassembled WGS sequence"/>
</dbReference>
<name>A0A084W4F6_ANOSI</name>
<dbReference type="InterPro" id="IPR001841">
    <property type="entry name" value="Znf_RING"/>
</dbReference>
<organism evidence="7">
    <name type="scientific">Anopheles sinensis</name>
    <name type="common">Mosquito</name>
    <dbReference type="NCBI Taxonomy" id="74873"/>
    <lineage>
        <taxon>Eukaryota</taxon>
        <taxon>Metazoa</taxon>
        <taxon>Ecdysozoa</taxon>
        <taxon>Arthropoda</taxon>
        <taxon>Hexapoda</taxon>
        <taxon>Insecta</taxon>
        <taxon>Pterygota</taxon>
        <taxon>Neoptera</taxon>
        <taxon>Endopterygota</taxon>
        <taxon>Diptera</taxon>
        <taxon>Nematocera</taxon>
        <taxon>Culicoidea</taxon>
        <taxon>Culicidae</taxon>
        <taxon>Anophelinae</taxon>
        <taxon>Anopheles</taxon>
    </lineage>
</organism>
<reference evidence="8" key="2">
    <citation type="submission" date="2020-05" db="UniProtKB">
        <authorList>
            <consortium name="EnsemblMetazoa"/>
        </authorList>
    </citation>
    <scope>IDENTIFICATION</scope>
</reference>
<dbReference type="VEuPathDB" id="VectorBase:ASIS003797"/>
<dbReference type="SUPFAM" id="SSF57850">
    <property type="entry name" value="RING/U-box"/>
    <property type="match status" value="1"/>
</dbReference>
<dbReference type="EMBL" id="ATLV01020330">
    <property type="status" value="NOT_ANNOTATED_CDS"/>
    <property type="molecule type" value="Genomic_DNA"/>
</dbReference>
<dbReference type="PANTHER" id="PTHR22663">
    <property type="entry name" value="RING FINGER PROTEIN NARYA-RELATED"/>
    <property type="match status" value="1"/>
</dbReference>
<protein>
    <submittedName>
        <fullName evidence="7">Dere\GG12083-PA-like protein</fullName>
    </submittedName>
    <submittedName>
        <fullName evidence="8">RING-type domain-containing protein</fullName>
    </submittedName>
</protein>